<dbReference type="OrthoDB" id="45365at2759"/>
<dbReference type="InterPro" id="IPR015915">
    <property type="entry name" value="Kelch-typ_b-propeller"/>
</dbReference>
<dbReference type="Pfam" id="PF01344">
    <property type="entry name" value="Kelch_1"/>
    <property type="match status" value="5"/>
</dbReference>
<keyword evidence="3" id="KW-1185">Reference proteome</keyword>
<dbReference type="AlphaFoldDB" id="A0A5B6UDP6"/>
<gene>
    <name evidence="2" type="ORF">EPI10_018068</name>
</gene>
<dbReference type="PANTHER" id="PTHR46034:SF7">
    <property type="entry name" value="INFLUENZA VIRUS NS1A-BINDING PROTEIN"/>
    <property type="match status" value="1"/>
</dbReference>
<dbReference type="Proteomes" id="UP000325315">
    <property type="component" value="Unassembled WGS sequence"/>
</dbReference>
<proteinExistence type="predicted"/>
<reference evidence="3" key="1">
    <citation type="journal article" date="2019" name="Plant Biotechnol. J.">
        <title>Genome sequencing of the Australian wild diploid species Gossypium australe highlights disease resistance and delayed gland morphogenesis.</title>
        <authorList>
            <person name="Cai Y."/>
            <person name="Cai X."/>
            <person name="Wang Q."/>
            <person name="Wang P."/>
            <person name="Zhang Y."/>
            <person name="Cai C."/>
            <person name="Xu Y."/>
            <person name="Wang K."/>
            <person name="Zhou Z."/>
            <person name="Wang C."/>
            <person name="Geng S."/>
            <person name="Li B."/>
            <person name="Dong Q."/>
            <person name="Hou Y."/>
            <person name="Wang H."/>
            <person name="Ai P."/>
            <person name="Liu Z."/>
            <person name="Yi F."/>
            <person name="Sun M."/>
            <person name="An G."/>
            <person name="Cheng J."/>
            <person name="Zhang Y."/>
            <person name="Shi Q."/>
            <person name="Xie Y."/>
            <person name="Shi X."/>
            <person name="Chang Y."/>
            <person name="Huang F."/>
            <person name="Chen Y."/>
            <person name="Hong S."/>
            <person name="Mi L."/>
            <person name="Sun Q."/>
            <person name="Zhang L."/>
            <person name="Zhou B."/>
            <person name="Peng R."/>
            <person name="Zhang X."/>
            <person name="Liu F."/>
        </authorList>
    </citation>
    <scope>NUCLEOTIDE SEQUENCE [LARGE SCALE GENOMIC DNA]</scope>
    <source>
        <strain evidence="3">cv. PA1801</strain>
    </source>
</reference>
<dbReference type="InterPro" id="IPR013989">
    <property type="entry name" value="Dev_and_cell_death_domain"/>
</dbReference>
<dbReference type="GO" id="GO:0034976">
    <property type="term" value="P:response to endoplasmic reticulum stress"/>
    <property type="evidence" value="ECO:0007669"/>
    <property type="project" value="InterPro"/>
</dbReference>
<feature type="domain" description="DCD" evidence="1">
    <location>
        <begin position="57"/>
        <end position="188"/>
    </location>
</feature>
<dbReference type="InterPro" id="IPR006652">
    <property type="entry name" value="Kelch_1"/>
</dbReference>
<dbReference type="InterPro" id="IPR044832">
    <property type="entry name" value="NRP-like"/>
</dbReference>
<accession>A0A5B6UDP6</accession>
<sequence length="762" mass="85133">MNIFITCDHIGFTFSNSHMDHRMVAGRKQQNFIVNGNAPPTPNAANCVVATRNLRKNQLGGVIFGCKNATYKECLFKQLFGLPAQHFSYVKNIDPGLPLFLFNYSERKLHGIFEAASHGQMNINPYGWTTDGSEKTQYPAQIRVRMQCQPLLEEQFRPIISDNYYCRNHFWFELDHVQTTNLMSLLASLAVSPSTYMPQNTAKWRNIFLPLPSSGTKKEDEGFRPLAPEMEQTNHTSGKWETDVFFDDIKVADDGWKLSASEVEYFSQSSSKSESTDYAPFDSLETNVEPKTTGQGEKDLILNKLKELAQKRKNQDVSLMDNVEDSTVMKEAHIEDRVLLREQTDLAQRKEDGACSSPGCQSSISKLIQEMEELRTFKAEQCGKMIQMEQKLVRMSPDHFLCLSIASCVILYETIVYLTAADRNTDFPFLSVNIMIAAEMEIQQLKDRCQKLESLSSHSIEHVNEVEIEAAEELQLDPTKSIFLVGGYNGQLWLSTLDSYFPSDDVIKSVQPMSSVRSYASAAQLNDELYVFGGGDGYSWYDTVESYNPSSDQWTPCPSLKERKGSLAGAALGGKLFAIGGGNGIQCFSDVEMLDLILGRWISTRSMLQKRFALAAVELNGAIYATGGYDGNDYLKSAERFDPREHSWTKIASMSTKRGCHSLVVLDEKLYAIGGFDGTKMVPSVDIYDPRMGSWMSGEPINQARGYAAAAVVEGLIYVIGGLRAGEDIVDSVECYEEGGGWQLKTSTAVGKRCFLSAIIFK</sequence>
<organism evidence="2 3">
    <name type="scientific">Gossypium australe</name>
    <dbReference type="NCBI Taxonomy" id="47621"/>
    <lineage>
        <taxon>Eukaryota</taxon>
        <taxon>Viridiplantae</taxon>
        <taxon>Streptophyta</taxon>
        <taxon>Embryophyta</taxon>
        <taxon>Tracheophyta</taxon>
        <taxon>Spermatophyta</taxon>
        <taxon>Magnoliopsida</taxon>
        <taxon>eudicotyledons</taxon>
        <taxon>Gunneridae</taxon>
        <taxon>Pentapetalae</taxon>
        <taxon>rosids</taxon>
        <taxon>malvids</taxon>
        <taxon>Malvales</taxon>
        <taxon>Malvaceae</taxon>
        <taxon>Malvoideae</taxon>
        <taxon>Gossypium</taxon>
    </lineage>
</organism>
<evidence type="ECO:0000313" key="2">
    <source>
        <dbReference type="EMBL" id="KAA3454997.1"/>
    </source>
</evidence>
<dbReference type="SMART" id="SM00612">
    <property type="entry name" value="Kelch"/>
    <property type="match status" value="6"/>
</dbReference>
<dbReference type="SUPFAM" id="SSF117281">
    <property type="entry name" value="Kelch motif"/>
    <property type="match status" value="1"/>
</dbReference>
<evidence type="ECO:0000259" key="1">
    <source>
        <dbReference type="PROSITE" id="PS51222"/>
    </source>
</evidence>
<dbReference type="Gene3D" id="2.120.10.80">
    <property type="entry name" value="Kelch-type beta propeller"/>
    <property type="match status" value="1"/>
</dbReference>
<evidence type="ECO:0000313" key="3">
    <source>
        <dbReference type="Proteomes" id="UP000325315"/>
    </source>
</evidence>
<dbReference type="PROSITE" id="PS51222">
    <property type="entry name" value="DCD"/>
    <property type="match status" value="1"/>
</dbReference>
<comment type="caution">
    <text evidence="2">The sequence shown here is derived from an EMBL/GenBank/DDBJ whole genome shotgun (WGS) entry which is preliminary data.</text>
</comment>
<protein>
    <submittedName>
        <fullName evidence="2">Influenza virus NS1A-binding A</fullName>
    </submittedName>
</protein>
<dbReference type="PANTHER" id="PTHR46034">
    <property type="match status" value="1"/>
</dbReference>
<dbReference type="Pfam" id="PF10539">
    <property type="entry name" value="Dev_Cell_Death"/>
    <property type="match status" value="1"/>
</dbReference>
<dbReference type="EMBL" id="SMMG02000012">
    <property type="protein sequence ID" value="KAA3454997.1"/>
    <property type="molecule type" value="Genomic_DNA"/>
</dbReference>
<dbReference type="SMART" id="SM00767">
    <property type="entry name" value="DCD"/>
    <property type="match status" value="1"/>
</dbReference>
<name>A0A5B6UDP6_9ROSI</name>